<evidence type="ECO:0000256" key="1">
    <source>
        <dbReference type="SAM" id="Phobius"/>
    </source>
</evidence>
<keyword evidence="1" id="KW-0472">Membrane</keyword>
<evidence type="ECO:0000313" key="4">
    <source>
        <dbReference type="Proteomes" id="UP000192393"/>
    </source>
</evidence>
<sequence>MKIKTLKYILCAFFFTVYTFPVIADPNSPDAGDDPQAASIDHYIILLFSAAVLMGARYFIQPKKH</sequence>
<keyword evidence="4" id="KW-1185">Reference proteome</keyword>
<name>A0A1W2AD05_9FLAO</name>
<keyword evidence="1" id="KW-0812">Transmembrane</keyword>
<gene>
    <name evidence="3" type="ORF">SAMN06296427_10471</name>
</gene>
<dbReference type="Proteomes" id="UP000192393">
    <property type="component" value="Unassembled WGS sequence"/>
</dbReference>
<keyword evidence="1" id="KW-1133">Transmembrane helix</keyword>
<feature type="transmembrane region" description="Helical" evidence="1">
    <location>
        <begin position="40"/>
        <end position="60"/>
    </location>
</feature>
<proteinExistence type="predicted"/>
<feature type="chain" id="PRO_5010736241" evidence="2">
    <location>
        <begin position="25"/>
        <end position="65"/>
    </location>
</feature>
<organism evidence="3 4">
    <name type="scientific">Moheibacter sediminis</name>
    <dbReference type="NCBI Taxonomy" id="1434700"/>
    <lineage>
        <taxon>Bacteria</taxon>
        <taxon>Pseudomonadati</taxon>
        <taxon>Bacteroidota</taxon>
        <taxon>Flavobacteriia</taxon>
        <taxon>Flavobacteriales</taxon>
        <taxon>Weeksellaceae</taxon>
        <taxon>Moheibacter</taxon>
    </lineage>
</organism>
<dbReference type="EMBL" id="FWXS01000004">
    <property type="protein sequence ID" value="SMC58605.1"/>
    <property type="molecule type" value="Genomic_DNA"/>
</dbReference>
<evidence type="ECO:0000313" key="3">
    <source>
        <dbReference type="EMBL" id="SMC58605.1"/>
    </source>
</evidence>
<reference evidence="3 4" key="1">
    <citation type="submission" date="2017-04" db="EMBL/GenBank/DDBJ databases">
        <authorList>
            <person name="Afonso C.L."/>
            <person name="Miller P.J."/>
            <person name="Scott M.A."/>
            <person name="Spackman E."/>
            <person name="Goraichik I."/>
            <person name="Dimitrov K.M."/>
            <person name="Suarez D.L."/>
            <person name="Swayne D.E."/>
        </authorList>
    </citation>
    <scope>NUCLEOTIDE SEQUENCE [LARGE SCALE GENOMIC DNA]</scope>
    <source>
        <strain evidence="3 4">CGMCC 1.12708</strain>
    </source>
</reference>
<keyword evidence="2" id="KW-0732">Signal</keyword>
<evidence type="ECO:0000256" key="2">
    <source>
        <dbReference type="SAM" id="SignalP"/>
    </source>
</evidence>
<dbReference type="AlphaFoldDB" id="A0A1W2AD05"/>
<feature type="signal peptide" evidence="2">
    <location>
        <begin position="1"/>
        <end position="24"/>
    </location>
</feature>
<accession>A0A1W2AD05</accession>
<dbReference type="RefSeq" id="WP_084016995.1">
    <property type="nucleotide sequence ID" value="NZ_FWXS01000004.1"/>
</dbReference>
<protein>
    <submittedName>
        <fullName evidence="3">Uncharacterized protein</fullName>
    </submittedName>
</protein>